<gene>
    <name evidence="2" type="ORF">BN874_2340001</name>
</gene>
<dbReference type="SUPFAM" id="SSF54001">
    <property type="entry name" value="Cysteine proteinases"/>
    <property type="match status" value="1"/>
</dbReference>
<feature type="region of interest" description="Disordered" evidence="1">
    <location>
        <begin position="316"/>
        <end position="336"/>
    </location>
</feature>
<dbReference type="AlphaFoldDB" id="A0A7U7GBL1"/>
<accession>A0A7U7GBL1</accession>
<dbReference type="InterPro" id="IPR038765">
    <property type="entry name" value="Papain-like_cys_pep_sf"/>
</dbReference>
<proteinExistence type="predicted"/>
<dbReference type="EMBL" id="CBTK010000151">
    <property type="protein sequence ID" value="CDH45406.1"/>
    <property type="molecule type" value="Genomic_DNA"/>
</dbReference>
<evidence type="ECO:0008006" key="4">
    <source>
        <dbReference type="Google" id="ProtNLM"/>
    </source>
</evidence>
<dbReference type="GO" id="GO:0030246">
    <property type="term" value="F:carbohydrate binding"/>
    <property type="evidence" value="ECO:0007669"/>
    <property type="project" value="InterPro"/>
</dbReference>
<dbReference type="Gene3D" id="3.90.1720.10">
    <property type="entry name" value="endopeptidase domain like (from Nostoc punctiforme)"/>
    <property type="match status" value="1"/>
</dbReference>
<protein>
    <recommendedName>
        <fullName evidence="4">NlpC/P60 domain-containing protein</fullName>
    </recommendedName>
</protein>
<keyword evidence="3" id="KW-1185">Reference proteome</keyword>
<evidence type="ECO:0000313" key="2">
    <source>
        <dbReference type="EMBL" id="CDH45406.1"/>
    </source>
</evidence>
<dbReference type="InterPro" id="IPR013784">
    <property type="entry name" value="Carb-bd-like_fold"/>
</dbReference>
<evidence type="ECO:0000313" key="3">
    <source>
        <dbReference type="Proteomes" id="UP000019184"/>
    </source>
</evidence>
<reference evidence="2 3" key="1">
    <citation type="journal article" date="2014" name="ISME J.">
        <title>Candidatus Competibacter-lineage genomes retrieved from metagenomes reveal functional metabolic diversity.</title>
        <authorList>
            <person name="McIlroy S.J."/>
            <person name="Albertsen M."/>
            <person name="Andresen E.K."/>
            <person name="Saunders A.M."/>
            <person name="Kristiansen R."/>
            <person name="Stokholm-Bjerregaard M."/>
            <person name="Nielsen K.L."/>
            <person name="Nielsen P.H."/>
        </authorList>
    </citation>
    <scope>NUCLEOTIDE SEQUENCE [LARGE SCALE GENOMIC DNA]</scope>
    <source>
        <strain evidence="2 3">Run_B_J11</strain>
    </source>
</reference>
<feature type="compositionally biased region" description="Basic and acidic residues" evidence="1">
    <location>
        <begin position="317"/>
        <end position="326"/>
    </location>
</feature>
<comment type="caution">
    <text evidence="2">The sequence shown here is derived from an EMBL/GenBank/DDBJ whole genome shotgun (WGS) entry which is preliminary data.</text>
</comment>
<name>A0A7U7GBL1_9GAMM</name>
<dbReference type="SUPFAM" id="SSF49452">
    <property type="entry name" value="Starch-binding domain-like"/>
    <property type="match status" value="1"/>
</dbReference>
<evidence type="ECO:0000256" key="1">
    <source>
        <dbReference type="SAM" id="MobiDB-lite"/>
    </source>
</evidence>
<organism evidence="2 3">
    <name type="scientific">Candidatus Contendobacter odensis Run_B_J11</name>
    <dbReference type="NCBI Taxonomy" id="1400861"/>
    <lineage>
        <taxon>Bacteria</taxon>
        <taxon>Pseudomonadati</taxon>
        <taxon>Pseudomonadota</taxon>
        <taxon>Gammaproteobacteria</taxon>
        <taxon>Candidatus Competibacteraceae</taxon>
        <taxon>Candidatus Contendibacter</taxon>
    </lineage>
</organism>
<sequence>MRRLTTMRFSVATLFLLLIIAVVLQNIASATAAASLTIGSNYSLVSSKRISSTVYEYVYRAQLTNSGAAANNVAATLTSTPQGVTIVDGALSFGNVAAGAVVSSSDTFTVRHDRQYPFNANALAWSTTFDPTFAISGYVTTAQGVTVTVYGPQTKSTVTDAGGVFSLEGLLPGQYTVSPMQPGSVFTPVRQTVTLINQDITGLVFVPQVPEETLSDEDIERIAATPSIFIPEDQVILPNGISLRDYLLMRGITITPGNSAIASASTHRSIQLGRAIAQSTLPPTADPQQKKNDVIAAMLAQARLYACGKDNPPCTTWDHDAEKDEQGNDLPNKPAQKGLTYVYGGKDHTVRTLPTDNCTEMTYGLDCSGFIHHVAKSVGIGVIEGGVSKQRPPEAWAIPSAWQLEMKSITVTDGSNIETGDILVWPSHIGIAQRSDNFISSAGAPNRCATNINGSSGPKSYQIKGFSGPNPTSILRLVVKTPPPPAHGGTCGGGFCPLDYPFCSSFSRWWGDGSVYWMCLNSQKNFGVYPSPN</sequence>
<dbReference type="Proteomes" id="UP000019184">
    <property type="component" value="Unassembled WGS sequence"/>
</dbReference>
<dbReference type="Gene3D" id="2.60.40.1120">
    <property type="entry name" value="Carboxypeptidase-like, regulatory domain"/>
    <property type="match status" value="1"/>
</dbReference>